<evidence type="ECO:0000313" key="5">
    <source>
        <dbReference type="EMBL" id="KAK8882650.1"/>
    </source>
</evidence>
<name>A0ABR2JXS8_9EUKA</name>
<evidence type="ECO:0000259" key="3">
    <source>
        <dbReference type="PROSITE" id="PS50197"/>
    </source>
</evidence>
<dbReference type="Gene3D" id="2.30.29.30">
    <property type="entry name" value="Pleckstrin-homology domain (PH domain)/Phosphotyrosine-binding domain (PTB)"/>
    <property type="match status" value="1"/>
</dbReference>
<dbReference type="InterPro" id="IPR023362">
    <property type="entry name" value="PH-BEACH_dom"/>
</dbReference>
<keyword evidence="1" id="KW-0853">WD repeat</keyword>
<feature type="compositionally biased region" description="Low complexity" evidence="2">
    <location>
        <begin position="2053"/>
        <end position="2063"/>
    </location>
</feature>
<dbReference type="InterPro" id="IPR000409">
    <property type="entry name" value="BEACH_dom"/>
</dbReference>
<dbReference type="CDD" id="cd06071">
    <property type="entry name" value="Beach"/>
    <property type="match status" value="1"/>
</dbReference>
<dbReference type="PROSITE" id="PS51783">
    <property type="entry name" value="PH_BEACH"/>
    <property type="match status" value="1"/>
</dbReference>
<dbReference type="SUPFAM" id="SSF48371">
    <property type="entry name" value="ARM repeat"/>
    <property type="match status" value="1"/>
</dbReference>
<organism evidence="5 6">
    <name type="scientific">Tritrichomonas musculus</name>
    <dbReference type="NCBI Taxonomy" id="1915356"/>
    <lineage>
        <taxon>Eukaryota</taxon>
        <taxon>Metamonada</taxon>
        <taxon>Parabasalia</taxon>
        <taxon>Tritrichomonadida</taxon>
        <taxon>Tritrichomonadidae</taxon>
        <taxon>Tritrichomonas</taxon>
    </lineage>
</organism>
<feature type="compositionally biased region" description="Acidic residues" evidence="2">
    <location>
        <begin position="2043"/>
        <end position="2052"/>
    </location>
</feature>
<evidence type="ECO:0000313" key="6">
    <source>
        <dbReference type="Proteomes" id="UP001470230"/>
    </source>
</evidence>
<evidence type="ECO:0000259" key="4">
    <source>
        <dbReference type="PROSITE" id="PS51783"/>
    </source>
</evidence>
<sequence length="2797" mass="324081">MRGFFRRKRQIQDPLIKIWVKCFTSEIPRKDTQFSNFQELHSILSNITCHEYTKQDINQESKLPEENFFAQLFGLDQDIQPNNPYDQLVLFLKDNIRTFDRGEKEVTLVIPLVYRYLIHYMYQLPTLYSKALVQEEEEEDGEEVQSVLNNILPLLHLLLKQQQTFLNTEEILQLISPLFNVIQNYFVNDFKQPNGITFIDEFNSQILTFFLAYTSNSPTTSEFLPIFHFYIKYYDFWVKKRGTSNFHFLHDCTLIPKAFINFPVSFAQKYYDDLFLPMMQTGMNLLSFIYLHVDENNSDQDTFKLGMSFMKILNYIAELGPSYATKVWNHQMFHFIVSFVIWTIDHFNFASFEITTVFDETEMKLISPDFQKSLPIIKPPIYEFITDKTFPSHLVINIHKDPLNDPDQLTQYAITGVHNMVNSKPNLKELMNILISFARFNSSDMYLSIFTDVSLKFAHSYLNDKNPEMLKPLSNRTLLSMEITFFTVQLLSNSPIETVSSALAQINGFKMLLSNYAFSPHHNMWTSSSECEDLGFFCLIRNSIFKLLCSCFVHVPQHAPGVLIAVGEIFKNSSPQMADEANKLLSILFKSNPTDFLKAMTSTDLPEIIVDYQMRLQSMQLKLIEDDIDPKFIGFVGQSRVQILHLIDLFLFHDQTRCFLFCSMTFVQMLFHLLFEPMIQEFVLALIKKGLQLDSGAFDKRMVRTPFDNLFPNIRDLFKESLKHRDHDQWIKLIQVFLKIMSEILVINRQSVLNHVSQFNFMEDASQLPSIATELNAHIEIVNNVLKCFIPLLQANVETQKRAAQFPMTTICKEISGLPFGEKTIDLLLEMIFEQPTPLSNLPKQAEIHNQKMLPFLHESTKHLEEHPKIFQFIAHICSPSVTNKLKVFRSKMPITILKYIQSFPRQSDITPSQQNSINALLTLFMTVSSFVFQWKTFFESIRCMRPINQNNRAWWTGLLISCFTNILSSMTHESPSSFFHFDGRHTGIALPSIECTNFSNGLSFMVRFELGAVWALPNTKPRLLSLVTSYKQRLELYFSNKRLVLEYQRNDKTQTVKYSPEHNFEKNRWYHLVVTMSNSMLAFYINGKNVGQSQLKRALKLDGIIENGRIANIAYSKIASSEMPLIFNMSCVYLFSSALTPETIQLMSILPIDFVYSFSPSPSNMYPEIPPQCSSLFTEAINSSLVFCYNARMTVDNTCANLARNDVAIATVRAHIIPFSTSFCDVTTNIGGLKTFLPLFTQVDLPIETQENNDSQNFLLSLIGLFSRFCSSSDMIQSEFINYDGIKCLADLLLKIQPATFQTRIINQLIEFYNVLNCDEFRMIMAKDFWFNHSLWKHTTPNIQKYLISQYATSIFSESQNLMIKATSVRAYLLLVYDEENIEIRSEMWNFIMQLAHLKFNIQDQELFFKFAFIESRGVVLHLEVLSHMYKLMEDEVFNFHKIVENHGFFNEFIPLFESPTEQVRIFALRFLVMLYKHVTRNHLAQPPLSIDIYFLNSIPVFNPHELTPALWQDLLNIYFINHGLQYAILPFISHLSIFYETEFVRSFLIDLNKSLDLYNSVDCESIPQCNLWFLWLFHCMGQANRPIVKFGDDDVMIEIFAKVCATVLWNYSNNQNDFGDLITFLLSLQIIRNWDTSLLLRKILCKALTFLLDVTNEAICLSALSEVFNYLFYISSTEPFYMNVQLNNLHNREFVQPLEDSMPGNKSLQSLLEVFNQNIPNLSFHFSARILPNGEWLDAEVALSLARLISKTKFSTDATIMFNESKWKVFELFAFILAFIIRSTDSMFDESLKLFNTIFDKSNFSSDMATSVHLFSSSFYRVAIKNPERREPFIAFLQRYRYFFKSTPALAEKGDIFMKQFTVEFNESARDIVANFHSLLNEKSSIVTKQTKSRLDSLWQRVNERSSLLKAPKTNTTFLSAFEEMHLLFTQEVQRQKVLCAKANKRIMRDLSSNGGPWCISGSAEHWKLWQICDEKYRRLYMKPNLKFDQHKHASLLRDESTVGSANAKYEQWLNSQGYEPCDSKPGERRRTRSRDGQGILDDDIDDDIINDANGNGNENNSEPKSYSFSTEAQLITITKSLPYDGTFFMNNNEICFNGNEKSVQFLLSDLEMVLRRSYLHIDSGLEFFVNTKKSYFVYFSKGNRSNVIRLLKSCSNIKVLQTGPGRDVIQPFTEKWKVGLLSNYEYLMYLNLIGGRSFNDLSQYPVFPWVLSNYTSDEIDLTDSKNYRDLSKPIGALNEQRLKKLINDYEQCPDSPYKCLYRVHYSNPFYVVHYLSRIEPFTTSHIEMQGGKFDKANRMFKSIALSYEAVTSLNSDFREIIPEFFTLPDFLVNMNHFDLGMDDGTGQVVNDVILPPWAKSAEDFIRIHRQALESEYVSEHLPDWIDLIFGYNQSGQNAIKHYNTFHSYCYQSVMTHEVMSDPETMHMIQNHISTVGIIPTQLFTMQHPKRSYVAPILRSVYNHTNRSLRKLYSLSERTRFSTFSGTTMYFLTNYLKFCSLQIPKFFKNPQQTQQAVLQQIGSIDKFLIVPSNSSILTPSKSYVYLKTGNFSGYFVSSSVWDNSFHVFKVEQTSLTHVFSKRQKHSLIANVVSAGGTYLLTSWRDSSLTLWNLKLPDQTMPLYRVTPHLTSLVDIDANSTLRLIASLDKSRKLILSYLPTGRYIRGFDMKGNDKLNKLMLMSNGYIVVASELDTSDRSSIKTIIRVFGINTNTLGEIEINGQLLIWCRAEFDSGFDGIGIILNGKIFAFLEIPTLKIIFQIQLSTKPIVALHCIPQCLVFILIDTDGNIYYIDLE</sequence>
<dbReference type="Pfam" id="PF13385">
    <property type="entry name" value="Laminin_G_3"/>
    <property type="match status" value="1"/>
</dbReference>
<dbReference type="PANTHER" id="PTHR13743">
    <property type="entry name" value="BEIGE/BEACH-RELATED"/>
    <property type="match status" value="1"/>
</dbReference>
<dbReference type="Gene3D" id="2.60.120.200">
    <property type="match status" value="1"/>
</dbReference>
<evidence type="ECO:0000256" key="1">
    <source>
        <dbReference type="ARBA" id="ARBA00022574"/>
    </source>
</evidence>
<dbReference type="InterPro" id="IPR015943">
    <property type="entry name" value="WD40/YVTN_repeat-like_dom_sf"/>
</dbReference>
<reference evidence="5 6" key="1">
    <citation type="submission" date="2024-04" db="EMBL/GenBank/DDBJ databases">
        <title>Tritrichomonas musculus Genome.</title>
        <authorList>
            <person name="Alves-Ferreira E."/>
            <person name="Grigg M."/>
            <person name="Lorenzi H."/>
            <person name="Galac M."/>
        </authorList>
    </citation>
    <scope>NUCLEOTIDE SEQUENCE [LARGE SCALE GENOMIC DNA]</scope>
    <source>
        <strain evidence="5 6">EAF2021</strain>
    </source>
</reference>
<dbReference type="InterPro" id="IPR013320">
    <property type="entry name" value="ConA-like_dom_sf"/>
</dbReference>
<dbReference type="InterPro" id="IPR011993">
    <property type="entry name" value="PH-like_dom_sf"/>
</dbReference>
<evidence type="ECO:0000256" key="2">
    <source>
        <dbReference type="SAM" id="MobiDB-lite"/>
    </source>
</evidence>
<dbReference type="InterPro" id="IPR036322">
    <property type="entry name" value="WD40_repeat_dom_sf"/>
</dbReference>
<gene>
    <name evidence="5" type="ORF">M9Y10_045292</name>
</gene>
<feature type="region of interest" description="Disordered" evidence="2">
    <location>
        <begin position="2019"/>
        <end position="2070"/>
    </location>
</feature>
<feature type="domain" description="BEACH-type PH" evidence="4">
    <location>
        <begin position="2053"/>
        <end position="2155"/>
    </location>
</feature>
<dbReference type="SUPFAM" id="SSF49899">
    <property type="entry name" value="Concanavalin A-like lectins/glucanases"/>
    <property type="match status" value="1"/>
</dbReference>
<dbReference type="Pfam" id="PF15787">
    <property type="entry name" value="DUF4704"/>
    <property type="match status" value="1"/>
</dbReference>
<dbReference type="Pfam" id="PF02138">
    <property type="entry name" value="Beach"/>
    <property type="match status" value="1"/>
</dbReference>
<dbReference type="InterPro" id="IPR016024">
    <property type="entry name" value="ARM-type_fold"/>
</dbReference>
<dbReference type="Gene3D" id="2.130.10.10">
    <property type="entry name" value="YVTN repeat-like/Quinoprotein amine dehydrogenase"/>
    <property type="match status" value="1"/>
</dbReference>
<accession>A0ABR2JXS8</accession>
<dbReference type="SUPFAM" id="SSF81837">
    <property type="entry name" value="BEACH domain"/>
    <property type="match status" value="1"/>
</dbReference>
<dbReference type="EMBL" id="JAPFFF010000009">
    <property type="protein sequence ID" value="KAK8882650.1"/>
    <property type="molecule type" value="Genomic_DNA"/>
</dbReference>
<dbReference type="Proteomes" id="UP001470230">
    <property type="component" value="Unassembled WGS sequence"/>
</dbReference>
<dbReference type="Gene3D" id="1.10.1540.10">
    <property type="entry name" value="BEACH domain"/>
    <property type="match status" value="1"/>
</dbReference>
<proteinExistence type="predicted"/>
<comment type="caution">
    <text evidence="5">The sequence shown here is derived from an EMBL/GenBank/DDBJ whole genome shotgun (WGS) entry which is preliminary data.</text>
</comment>
<dbReference type="InterPro" id="IPR036372">
    <property type="entry name" value="BEACH_dom_sf"/>
</dbReference>
<keyword evidence="6" id="KW-1185">Reference proteome</keyword>
<dbReference type="PANTHER" id="PTHR13743:SF112">
    <property type="entry name" value="BEACH DOMAIN-CONTAINING PROTEIN"/>
    <property type="match status" value="1"/>
</dbReference>
<dbReference type="SUPFAM" id="SSF50978">
    <property type="entry name" value="WD40 repeat-like"/>
    <property type="match status" value="1"/>
</dbReference>
<dbReference type="SUPFAM" id="SSF50729">
    <property type="entry name" value="PH domain-like"/>
    <property type="match status" value="1"/>
</dbReference>
<protein>
    <recommendedName>
        <fullName evidence="7">Beige/BEACH domain containing protein</fullName>
    </recommendedName>
</protein>
<dbReference type="InterPro" id="IPR031570">
    <property type="entry name" value="NBEA/BDCP_DUF4704"/>
</dbReference>
<dbReference type="SMART" id="SM01026">
    <property type="entry name" value="Beach"/>
    <property type="match status" value="1"/>
</dbReference>
<evidence type="ECO:0008006" key="7">
    <source>
        <dbReference type="Google" id="ProtNLM"/>
    </source>
</evidence>
<dbReference type="InterPro" id="IPR050865">
    <property type="entry name" value="BEACH_Domain"/>
</dbReference>
<dbReference type="PROSITE" id="PS50197">
    <property type="entry name" value="BEACH"/>
    <property type="match status" value="1"/>
</dbReference>
<feature type="domain" description="BEACH" evidence="3">
    <location>
        <begin position="2164"/>
        <end position="2453"/>
    </location>
</feature>